<keyword evidence="2" id="KW-1185">Reference proteome</keyword>
<reference evidence="1 2" key="1">
    <citation type="journal article" date="2016" name="Genome Biol. Evol.">
        <title>Gene Family Evolution Reflects Adaptation to Soil Environmental Stressors in the Genome of the Collembolan Orchesella cincta.</title>
        <authorList>
            <person name="Faddeeva-Vakhrusheva A."/>
            <person name="Derks M.F."/>
            <person name="Anvar S.Y."/>
            <person name="Agamennone V."/>
            <person name="Suring W."/>
            <person name="Smit S."/>
            <person name="van Straalen N.M."/>
            <person name="Roelofs D."/>
        </authorList>
    </citation>
    <scope>NUCLEOTIDE SEQUENCE [LARGE SCALE GENOMIC DNA]</scope>
    <source>
        <tissue evidence="1">Mixed pool</tissue>
    </source>
</reference>
<evidence type="ECO:0000313" key="1">
    <source>
        <dbReference type="EMBL" id="ODM96413.1"/>
    </source>
</evidence>
<accession>A0A1D2MTP4</accession>
<comment type="caution">
    <text evidence="1">The sequence shown here is derived from an EMBL/GenBank/DDBJ whole genome shotgun (WGS) entry which is preliminary data.</text>
</comment>
<gene>
    <name evidence="1" type="ORF">Ocin01_10260</name>
</gene>
<dbReference type="AlphaFoldDB" id="A0A1D2MTP4"/>
<dbReference type="Proteomes" id="UP000094527">
    <property type="component" value="Unassembled WGS sequence"/>
</dbReference>
<evidence type="ECO:0000313" key="2">
    <source>
        <dbReference type="Proteomes" id="UP000094527"/>
    </source>
</evidence>
<dbReference type="EMBL" id="LJIJ01000541">
    <property type="protein sequence ID" value="ODM96413.1"/>
    <property type="molecule type" value="Genomic_DNA"/>
</dbReference>
<name>A0A1D2MTP4_ORCCI</name>
<organism evidence="1 2">
    <name type="scientific">Orchesella cincta</name>
    <name type="common">Springtail</name>
    <name type="synonym">Podura cincta</name>
    <dbReference type="NCBI Taxonomy" id="48709"/>
    <lineage>
        <taxon>Eukaryota</taxon>
        <taxon>Metazoa</taxon>
        <taxon>Ecdysozoa</taxon>
        <taxon>Arthropoda</taxon>
        <taxon>Hexapoda</taxon>
        <taxon>Collembola</taxon>
        <taxon>Entomobryomorpha</taxon>
        <taxon>Entomobryoidea</taxon>
        <taxon>Orchesellidae</taxon>
        <taxon>Orchesellinae</taxon>
        <taxon>Orchesella</taxon>
    </lineage>
</organism>
<protein>
    <submittedName>
        <fullName evidence="1">Uncharacterized protein</fullName>
    </submittedName>
</protein>
<sequence>MKASENCETGNAADVHSTGNVGLVRMDPEVDGRLASINYFTPSYMSDINAVLCASPMFGTAWGSRRAAALFPIVIQILLEKKYLSLNNDILTCRRVNKASKLNVDDLLLKKQSCR</sequence>
<proteinExistence type="predicted"/>